<proteinExistence type="predicted"/>
<accession>M2P6A9</accession>
<gene>
    <name evidence="1" type="ORF">CERSUDRAFT_60816</name>
</gene>
<dbReference type="Proteomes" id="UP000016930">
    <property type="component" value="Unassembled WGS sequence"/>
</dbReference>
<evidence type="ECO:0000313" key="2">
    <source>
        <dbReference type="Proteomes" id="UP000016930"/>
    </source>
</evidence>
<keyword evidence="2" id="KW-1185">Reference proteome</keyword>
<dbReference type="HOGENOM" id="CLU_092523_0_1_1"/>
<evidence type="ECO:0000313" key="1">
    <source>
        <dbReference type="EMBL" id="EMD30804.1"/>
    </source>
</evidence>
<reference evidence="1 2" key="1">
    <citation type="journal article" date="2012" name="Proc. Natl. Acad. Sci. U.S.A.">
        <title>Comparative genomics of Ceriporiopsis subvermispora and Phanerochaete chrysosporium provide insight into selective ligninolysis.</title>
        <authorList>
            <person name="Fernandez-Fueyo E."/>
            <person name="Ruiz-Duenas F.J."/>
            <person name="Ferreira P."/>
            <person name="Floudas D."/>
            <person name="Hibbett D.S."/>
            <person name="Canessa P."/>
            <person name="Larrondo L.F."/>
            <person name="James T.Y."/>
            <person name="Seelenfreund D."/>
            <person name="Lobos S."/>
            <person name="Polanco R."/>
            <person name="Tello M."/>
            <person name="Honda Y."/>
            <person name="Watanabe T."/>
            <person name="Watanabe T."/>
            <person name="Ryu J.S."/>
            <person name="Kubicek C.P."/>
            <person name="Schmoll M."/>
            <person name="Gaskell J."/>
            <person name="Hammel K.E."/>
            <person name="St John F.J."/>
            <person name="Vanden Wymelenberg A."/>
            <person name="Sabat G."/>
            <person name="Splinter BonDurant S."/>
            <person name="Syed K."/>
            <person name="Yadav J.S."/>
            <person name="Doddapaneni H."/>
            <person name="Subramanian V."/>
            <person name="Lavin J.L."/>
            <person name="Oguiza J.A."/>
            <person name="Perez G."/>
            <person name="Pisabarro A.G."/>
            <person name="Ramirez L."/>
            <person name="Santoyo F."/>
            <person name="Master E."/>
            <person name="Coutinho P.M."/>
            <person name="Henrissat B."/>
            <person name="Lombard V."/>
            <person name="Magnuson J.K."/>
            <person name="Kuees U."/>
            <person name="Hori C."/>
            <person name="Igarashi K."/>
            <person name="Samejima M."/>
            <person name="Held B.W."/>
            <person name="Barry K.W."/>
            <person name="LaButti K.M."/>
            <person name="Lapidus A."/>
            <person name="Lindquist E.A."/>
            <person name="Lucas S.M."/>
            <person name="Riley R."/>
            <person name="Salamov A.A."/>
            <person name="Hoffmeister D."/>
            <person name="Schwenk D."/>
            <person name="Hadar Y."/>
            <person name="Yarden O."/>
            <person name="de Vries R.P."/>
            <person name="Wiebenga A."/>
            <person name="Stenlid J."/>
            <person name="Eastwood D."/>
            <person name="Grigoriev I.V."/>
            <person name="Berka R.M."/>
            <person name="Blanchette R.A."/>
            <person name="Kersten P."/>
            <person name="Martinez A.T."/>
            <person name="Vicuna R."/>
            <person name="Cullen D."/>
        </authorList>
    </citation>
    <scope>NUCLEOTIDE SEQUENCE [LARGE SCALE GENOMIC DNA]</scope>
    <source>
        <strain evidence="1 2">B</strain>
    </source>
</reference>
<dbReference type="OrthoDB" id="5599163at2759"/>
<protein>
    <submittedName>
        <fullName evidence="1">Uncharacterized protein</fullName>
    </submittedName>
</protein>
<dbReference type="EMBL" id="KB445841">
    <property type="protein sequence ID" value="EMD30804.1"/>
    <property type="molecule type" value="Genomic_DNA"/>
</dbReference>
<sequence>MPLGKSKTEEASPQVLGAYKTVDKKVRPIPGVFPEEARVTRQFPEDPLLSLPTVPTHPPEFVPSSRLTWECLATINVNPDDFLWPEEVKLFHHILKLNDRTLAFSEEERGTLREDYFSPYIIPVEPHVPWAERNIPIHPV</sequence>
<dbReference type="AlphaFoldDB" id="M2P6A9"/>
<dbReference type="STRING" id="914234.M2P6A9"/>
<name>M2P6A9_CERS8</name>
<organism evidence="1 2">
    <name type="scientific">Ceriporiopsis subvermispora (strain B)</name>
    <name type="common">White-rot fungus</name>
    <name type="synonym">Gelatoporia subvermispora</name>
    <dbReference type="NCBI Taxonomy" id="914234"/>
    <lineage>
        <taxon>Eukaryota</taxon>
        <taxon>Fungi</taxon>
        <taxon>Dikarya</taxon>
        <taxon>Basidiomycota</taxon>
        <taxon>Agaricomycotina</taxon>
        <taxon>Agaricomycetes</taxon>
        <taxon>Polyporales</taxon>
        <taxon>Gelatoporiaceae</taxon>
        <taxon>Gelatoporia</taxon>
    </lineage>
</organism>